<evidence type="ECO:0000256" key="1">
    <source>
        <dbReference type="SAM" id="Phobius"/>
    </source>
</evidence>
<protein>
    <recommendedName>
        <fullName evidence="4">Mucin-associated surface protein (MASP)</fullName>
    </recommendedName>
</protein>
<name>G0UWJ3_TRYCI</name>
<dbReference type="InterPro" id="IPR015943">
    <property type="entry name" value="WD40/YVTN_repeat-like_dom_sf"/>
</dbReference>
<organism evidence="3">
    <name type="scientific">Trypanosoma congolense (strain IL3000)</name>
    <dbReference type="NCBI Taxonomy" id="1068625"/>
    <lineage>
        <taxon>Eukaryota</taxon>
        <taxon>Discoba</taxon>
        <taxon>Euglenozoa</taxon>
        <taxon>Kinetoplastea</taxon>
        <taxon>Metakinetoplastina</taxon>
        <taxon>Trypanosomatida</taxon>
        <taxon>Trypanosomatidae</taxon>
        <taxon>Trypanosoma</taxon>
        <taxon>Nannomonas</taxon>
    </lineage>
</organism>
<keyword evidence="1" id="KW-0812">Transmembrane</keyword>
<proteinExistence type="predicted"/>
<evidence type="ECO:0000256" key="2">
    <source>
        <dbReference type="SAM" id="SignalP"/>
    </source>
</evidence>
<feature type="chain" id="PRO_5003410369" description="Mucin-associated surface protein (MASP)" evidence="2">
    <location>
        <begin position="25"/>
        <end position="500"/>
    </location>
</feature>
<dbReference type="AlphaFoldDB" id="G0UWJ3"/>
<evidence type="ECO:0000313" key="3">
    <source>
        <dbReference type="EMBL" id="CCC93759.1"/>
    </source>
</evidence>
<accession>G0UWJ3</accession>
<dbReference type="EMBL" id="HE575323">
    <property type="protein sequence ID" value="CCC93759.1"/>
    <property type="molecule type" value="Genomic_DNA"/>
</dbReference>
<feature type="signal peptide" evidence="2">
    <location>
        <begin position="1"/>
        <end position="24"/>
    </location>
</feature>
<gene>
    <name evidence="3" type="ORF">TCIL3000_10_5240</name>
</gene>
<keyword evidence="1" id="KW-1133">Transmembrane helix</keyword>
<keyword evidence="2" id="KW-0732">Signal</keyword>
<sequence length="500" mass="55190">MKFFAFLLCLVVFAMPHAFRGVFAFCPSNGNTHVVYVTSNAGDNIWAFDTAGHHIGYVLNKESFPVRVEKLRDMKFGPGGHLYITSARGQFSRIFAVSGNGLLNGTLNRNCTRDYLFTAVKQSDDNPLLDHPYTIAFNPDDDSLYVSNQNTATVTRYKRVDDGTGRFPRWEPAANVVHALANTSAASGSPKRMGLFASSWSGEYTMLSVRGLAISPPLPRALVEQSAPAGSFATQNGLLARYLVVCDVALNKVLVFDADTGAFVFALSVPSPVQVSFPSQYYKPIEPTASYFDVPHVYVTSKEDGMVYLVPFVGAPQSPMAMHEFDVPHQYHTRIYPVTSPTFMHAASGIYENPSHDLLLIADRTGRSIMTYVSPFKSNFEEDDKPSPFLGYFVRGLPDMPEFVFTTSVEQQSAIPFCYELAEDGTFRYVALCSAAYIWITIAIGFGVVAITVYFIRLLRRCVEHSRTCYKSYRGRGGVHESEDVQLLSVAASGGYGTNS</sequence>
<dbReference type="VEuPathDB" id="TriTrypDB:TcIL3000_10_5240"/>
<dbReference type="SUPFAM" id="SSF101898">
    <property type="entry name" value="NHL repeat"/>
    <property type="match status" value="1"/>
</dbReference>
<reference evidence="3" key="1">
    <citation type="journal article" date="2012" name="Proc. Natl. Acad. Sci. U.S.A.">
        <title>Antigenic diversity is generated by distinct evolutionary mechanisms in African trypanosome species.</title>
        <authorList>
            <person name="Jackson A.P."/>
            <person name="Berry A."/>
            <person name="Aslett M."/>
            <person name="Allison H.C."/>
            <person name="Burton P."/>
            <person name="Vavrova-Anderson J."/>
            <person name="Brown R."/>
            <person name="Browne H."/>
            <person name="Corton N."/>
            <person name="Hauser H."/>
            <person name="Gamble J."/>
            <person name="Gilderthorp R."/>
            <person name="Marcello L."/>
            <person name="McQuillan J."/>
            <person name="Otto T.D."/>
            <person name="Quail M.A."/>
            <person name="Sanders M.J."/>
            <person name="van Tonder A."/>
            <person name="Ginger M.L."/>
            <person name="Field M.C."/>
            <person name="Barry J.D."/>
            <person name="Hertz-Fowler C."/>
            <person name="Berriman M."/>
        </authorList>
    </citation>
    <scope>NUCLEOTIDE SEQUENCE</scope>
    <source>
        <strain evidence="3">IL3000</strain>
    </source>
</reference>
<feature type="transmembrane region" description="Helical" evidence="1">
    <location>
        <begin position="436"/>
        <end position="456"/>
    </location>
</feature>
<dbReference type="Gene3D" id="2.130.10.10">
    <property type="entry name" value="YVTN repeat-like/Quinoprotein amine dehydrogenase"/>
    <property type="match status" value="1"/>
</dbReference>
<keyword evidence="1" id="KW-0472">Membrane</keyword>
<evidence type="ECO:0008006" key="4">
    <source>
        <dbReference type="Google" id="ProtNLM"/>
    </source>
</evidence>